<reference evidence="8" key="1">
    <citation type="journal article" date="2019" name="Int. J. Syst. Evol. Microbiol.">
        <title>The Global Catalogue of Microorganisms (GCM) 10K type strain sequencing project: providing services to taxonomists for standard genome sequencing and annotation.</title>
        <authorList>
            <consortium name="The Broad Institute Genomics Platform"/>
            <consortium name="The Broad Institute Genome Sequencing Center for Infectious Disease"/>
            <person name="Wu L."/>
            <person name="Ma J."/>
        </authorList>
    </citation>
    <scope>NUCLEOTIDE SEQUENCE [LARGE SCALE GENOMIC DNA]</scope>
    <source>
        <strain evidence="8">JCM 13004</strain>
    </source>
</reference>
<dbReference type="PROSITE" id="PS51935">
    <property type="entry name" value="NLPC_P60"/>
    <property type="match status" value="1"/>
</dbReference>
<evidence type="ECO:0000256" key="5">
    <source>
        <dbReference type="SAM" id="MobiDB-lite"/>
    </source>
</evidence>
<feature type="compositionally biased region" description="Low complexity" evidence="5">
    <location>
        <begin position="8"/>
        <end position="18"/>
    </location>
</feature>
<comment type="caution">
    <text evidence="7">The sequence shown here is derived from an EMBL/GenBank/DDBJ whole genome shotgun (WGS) entry which is preliminary data.</text>
</comment>
<sequence length="379" mass="38519">MKPDLKTADAAPTPVTPDADTDADAAAGSEPAQVTEPDHEQAPPDCSERKRPGRLRHRVGLAAAIVASAGSIALSADLASATAVPDHLEARPGLVSTDDPTGDDGLDYGTAGGSDDGSDYATDDGAGTGDDTDYATSDAGDEGDYSDDDGSGEGSDDASGSATGDGSDDRGTGGSGSTSADDSGDGDGDGRGSVAITSSGAGEQGWDGSVYWFQNSSGEWRWTRHLDTYQNRTSGRSGATRSTSTGSDQGASPAVAASSGDVETAVEYALAQVGKPFKMGGTGPGSFDCSGLVQTSFRHAGISLPRIANDQYAATTAIRSSQLQRGDLLFWSTDGSAEGIHHVAIYLGNSKYVEAAHPGTTVRISTLNQGYWPTQTSRT</sequence>
<protein>
    <recommendedName>
        <fullName evidence="6">NlpC/P60 domain-containing protein</fullName>
    </recommendedName>
</protein>
<dbReference type="Pfam" id="PF00877">
    <property type="entry name" value="NLPC_P60"/>
    <property type="match status" value="1"/>
</dbReference>
<keyword evidence="4" id="KW-0788">Thiol protease</keyword>
<comment type="similarity">
    <text evidence="1">Belongs to the peptidase C40 family.</text>
</comment>
<evidence type="ECO:0000313" key="7">
    <source>
        <dbReference type="EMBL" id="GAA1255157.1"/>
    </source>
</evidence>
<proteinExistence type="inferred from homology"/>
<name>A0ABP4H9J6_9ACTN</name>
<dbReference type="EMBL" id="BAAALF010000113">
    <property type="protein sequence ID" value="GAA1255157.1"/>
    <property type="molecule type" value="Genomic_DNA"/>
</dbReference>
<feature type="domain" description="NlpC/P60" evidence="6">
    <location>
        <begin position="259"/>
        <end position="379"/>
    </location>
</feature>
<evidence type="ECO:0000256" key="4">
    <source>
        <dbReference type="ARBA" id="ARBA00022807"/>
    </source>
</evidence>
<dbReference type="SUPFAM" id="SSF54001">
    <property type="entry name" value="Cysteine proteinases"/>
    <property type="match status" value="1"/>
</dbReference>
<feature type="region of interest" description="Disordered" evidence="5">
    <location>
        <begin position="231"/>
        <end position="258"/>
    </location>
</feature>
<dbReference type="InterPro" id="IPR051202">
    <property type="entry name" value="Peptidase_C40"/>
</dbReference>
<evidence type="ECO:0000259" key="6">
    <source>
        <dbReference type="PROSITE" id="PS51935"/>
    </source>
</evidence>
<dbReference type="Proteomes" id="UP001500037">
    <property type="component" value="Unassembled WGS sequence"/>
</dbReference>
<gene>
    <name evidence="7" type="ORF">GCM10009665_52150</name>
</gene>
<dbReference type="PANTHER" id="PTHR47053:SF1">
    <property type="entry name" value="MUREIN DD-ENDOPEPTIDASE MEPH-RELATED"/>
    <property type="match status" value="1"/>
</dbReference>
<dbReference type="Gene3D" id="3.90.1720.10">
    <property type="entry name" value="endopeptidase domain like (from Nostoc punctiforme)"/>
    <property type="match status" value="1"/>
</dbReference>
<feature type="region of interest" description="Disordered" evidence="5">
    <location>
        <begin position="85"/>
        <end position="207"/>
    </location>
</feature>
<feature type="compositionally biased region" description="Basic and acidic residues" evidence="5">
    <location>
        <begin position="36"/>
        <end position="50"/>
    </location>
</feature>
<keyword evidence="2" id="KW-0645">Protease</keyword>
<evidence type="ECO:0000256" key="1">
    <source>
        <dbReference type="ARBA" id="ARBA00007074"/>
    </source>
</evidence>
<feature type="compositionally biased region" description="Acidic residues" evidence="5">
    <location>
        <begin position="139"/>
        <end position="156"/>
    </location>
</feature>
<dbReference type="RefSeq" id="WP_344444428.1">
    <property type="nucleotide sequence ID" value="NZ_BAAALF010000113.1"/>
</dbReference>
<keyword evidence="3" id="KW-0378">Hydrolase</keyword>
<dbReference type="PANTHER" id="PTHR47053">
    <property type="entry name" value="MUREIN DD-ENDOPEPTIDASE MEPH-RELATED"/>
    <property type="match status" value="1"/>
</dbReference>
<dbReference type="InterPro" id="IPR038765">
    <property type="entry name" value="Papain-like_cys_pep_sf"/>
</dbReference>
<accession>A0ABP4H9J6</accession>
<evidence type="ECO:0000256" key="2">
    <source>
        <dbReference type="ARBA" id="ARBA00022670"/>
    </source>
</evidence>
<organism evidence="7 8">
    <name type="scientific">Kitasatospora nipponensis</name>
    <dbReference type="NCBI Taxonomy" id="258049"/>
    <lineage>
        <taxon>Bacteria</taxon>
        <taxon>Bacillati</taxon>
        <taxon>Actinomycetota</taxon>
        <taxon>Actinomycetes</taxon>
        <taxon>Kitasatosporales</taxon>
        <taxon>Streptomycetaceae</taxon>
        <taxon>Kitasatospora</taxon>
    </lineage>
</organism>
<dbReference type="InterPro" id="IPR000064">
    <property type="entry name" value="NLP_P60_dom"/>
</dbReference>
<evidence type="ECO:0000256" key="3">
    <source>
        <dbReference type="ARBA" id="ARBA00022801"/>
    </source>
</evidence>
<evidence type="ECO:0000313" key="8">
    <source>
        <dbReference type="Proteomes" id="UP001500037"/>
    </source>
</evidence>
<feature type="compositionally biased region" description="Low complexity" evidence="5">
    <location>
        <begin position="232"/>
        <end position="247"/>
    </location>
</feature>
<feature type="region of interest" description="Disordered" evidence="5">
    <location>
        <begin position="1"/>
        <end position="54"/>
    </location>
</feature>
<keyword evidence="8" id="KW-1185">Reference proteome</keyword>